<dbReference type="Gene3D" id="3.40.190.10">
    <property type="entry name" value="Periplasmic binding protein-like II"/>
    <property type="match status" value="2"/>
</dbReference>
<dbReference type="GO" id="GO:0042597">
    <property type="term" value="C:periplasmic space"/>
    <property type="evidence" value="ECO:0007669"/>
    <property type="project" value="UniProtKB-SubCell"/>
</dbReference>
<evidence type="ECO:0000259" key="4">
    <source>
        <dbReference type="Pfam" id="PF09084"/>
    </source>
</evidence>
<reference evidence="5 6" key="1">
    <citation type="submission" date="2019-10" db="EMBL/GenBank/DDBJ databases">
        <title>Alkaliphilus serpentinus sp. nov. and Alkaliphilus pronyensis sp. nov., two novel anaerobic alkaliphilic species isolated from the serpentinized-hosted hydrothermal field of the Prony Bay (New Caledonia).</title>
        <authorList>
            <person name="Postec A."/>
        </authorList>
    </citation>
    <scope>NUCLEOTIDE SEQUENCE [LARGE SCALE GENOMIC DNA]</scope>
    <source>
        <strain evidence="5 6">LacV</strain>
    </source>
</reference>
<dbReference type="PANTHER" id="PTHR30024">
    <property type="entry name" value="ALIPHATIC SULFONATES-BINDING PROTEIN-RELATED"/>
    <property type="match status" value="1"/>
</dbReference>
<comment type="subcellular location">
    <subcellularLocation>
        <location evidence="1">Periplasm</location>
    </subcellularLocation>
</comment>
<dbReference type="PANTHER" id="PTHR30024:SF47">
    <property type="entry name" value="TAURINE-BINDING PERIPLASMIC PROTEIN"/>
    <property type="match status" value="1"/>
</dbReference>
<dbReference type="AlphaFoldDB" id="A0A6I0F7W3"/>
<comment type="caution">
    <text evidence="5">The sequence shown here is derived from an EMBL/GenBank/DDBJ whole genome shotgun (WGS) entry which is preliminary data.</text>
</comment>
<evidence type="ECO:0000256" key="1">
    <source>
        <dbReference type="ARBA" id="ARBA00004418"/>
    </source>
</evidence>
<organism evidence="5 6">
    <name type="scientific">Alkaliphilus pronyensis</name>
    <dbReference type="NCBI Taxonomy" id="1482732"/>
    <lineage>
        <taxon>Bacteria</taxon>
        <taxon>Bacillati</taxon>
        <taxon>Bacillota</taxon>
        <taxon>Clostridia</taxon>
        <taxon>Peptostreptococcales</taxon>
        <taxon>Natronincolaceae</taxon>
        <taxon>Alkaliphilus</taxon>
    </lineage>
</organism>
<evidence type="ECO:0000256" key="3">
    <source>
        <dbReference type="ARBA" id="ARBA00022729"/>
    </source>
</evidence>
<gene>
    <name evidence="5" type="ORF">F8154_04690</name>
</gene>
<name>A0A6I0F7W3_9FIRM</name>
<proteinExistence type="inferred from homology"/>
<dbReference type="SUPFAM" id="SSF53850">
    <property type="entry name" value="Periplasmic binding protein-like II"/>
    <property type="match status" value="1"/>
</dbReference>
<keyword evidence="3" id="KW-0732">Signal</keyword>
<keyword evidence="6" id="KW-1185">Reference proteome</keyword>
<dbReference type="OrthoDB" id="9802202at2"/>
<accession>A0A6I0F7W3</accession>
<comment type="similarity">
    <text evidence="2">Belongs to the bacterial solute-binding protein SsuA/TauA family.</text>
</comment>
<dbReference type="PROSITE" id="PS51257">
    <property type="entry name" value="PROKAR_LIPOPROTEIN"/>
    <property type="match status" value="1"/>
</dbReference>
<dbReference type="EMBL" id="WBZC01000013">
    <property type="protein sequence ID" value="KAB3536059.1"/>
    <property type="molecule type" value="Genomic_DNA"/>
</dbReference>
<protein>
    <submittedName>
        <fullName evidence="5">ABC transporter substrate-binding protein</fullName>
    </submittedName>
</protein>
<evidence type="ECO:0000313" key="5">
    <source>
        <dbReference type="EMBL" id="KAB3536059.1"/>
    </source>
</evidence>
<feature type="domain" description="SsuA/THI5-like" evidence="4">
    <location>
        <begin position="58"/>
        <end position="272"/>
    </location>
</feature>
<dbReference type="Pfam" id="PF09084">
    <property type="entry name" value="NMT1"/>
    <property type="match status" value="1"/>
</dbReference>
<dbReference type="Proteomes" id="UP000432715">
    <property type="component" value="Unassembled WGS sequence"/>
</dbReference>
<sequence>MSVLKKIIVSFLVLILVASTLVGCGEKTPEANEASNPNNEEQQLEKIVVSELRSEFWLPVYLADELGYFKEEGLDVEFVTYKDGPLAFQGMHAGDSQFCMLSSEPVLRAYDQGKESKIILSTLTNKPYMFVTSPEIKSVKDLKGKVIFGGMPGSAPYSFVASILASEGLDPEADVTWANLEYGASLAALESGQIVGSYIRSTAKTEVAQMGGNILVDATIADSHKKLYGSDKYESTIVTVTKKYAEENPETVQKFTNAVVRAIIWQTENTDEEVARVATPVFPGKSYINAKLIEYLRSSLSVDGNISEEGHNTIIDFCLKEGLISSPIPYEDVIDTSFVKKSYQQFK</sequence>
<evidence type="ECO:0000256" key="2">
    <source>
        <dbReference type="ARBA" id="ARBA00010742"/>
    </source>
</evidence>
<dbReference type="InterPro" id="IPR015168">
    <property type="entry name" value="SsuA/THI5"/>
</dbReference>
<evidence type="ECO:0000313" key="6">
    <source>
        <dbReference type="Proteomes" id="UP000432715"/>
    </source>
</evidence>